<dbReference type="Pfam" id="PF13742">
    <property type="entry name" value="tRNA_anti_2"/>
    <property type="match status" value="1"/>
</dbReference>
<dbReference type="Proteomes" id="UP000651085">
    <property type="component" value="Unassembled WGS sequence"/>
</dbReference>
<accession>A0A926F4H8</accession>
<dbReference type="AlphaFoldDB" id="A0A926F4H8"/>
<comment type="caution">
    <text evidence="8">The sequence shown here is derived from an EMBL/GenBank/DDBJ whole genome shotgun (WGS) entry which is preliminary data.</text>
</comment>
<name>A0A926F4H8_9BACT</name>
<feature type="domain" description="OB-fold nucleic acid binding" evidence="7">
    <location>
        <begin position="7"/>
        <end position="113"/>
    </location>
</feature>
<proteinExistence type="inferred from homology"/>
<evidence type="ECO:0000256" key="3">
    <source>
        <dbReference type="ARBA" id="ARBA00022801"/>
    </source>
</evidence>
<evidence type="ECO:0000256" key="1">
    <source>
        <dbReference type="ARBA" id="ARBA00022490"/>
    </source>
</evidence>
<dbReference type="EC" id="3.1.11.6" evidence="5"/>
<evidence type="ECO:0000256" key="5">
    <source>
        <dbReference type="RuleBase" id="RU004355"/>
    </source>
</evidence>
<dbReference type="GO" id="GO:0006308">
    <property type="term" value="P:DNA catabolic process"/>
    <property type="evidence" value="ECO:0007669"/>
    <property type="project" value="UniProtKB-UniRule"/>
</dbReference>
<comment type="subcellular location">
    <subcellularLocation>
        <location evidence="5">Cytoplasm</location>
    </subcellularLocation>
</comment>
<comment type="similarity">
    <text evidence="5">Belongs to the XseA family.</text>
</comment>
<dbReference type="GO" id="GO:0005737">
    <property type="term" value="C:cytoplasm"/>
    <property type="evidence" value="ECO:0007669"/>
    <property type="project" value="UniProtKB-SubCell"/>
</dbReference>
<comment type="catalytic activity">
    <reaction evidence="5">
        <text>Exonucleolytic cleavage in either 5'- to 3'- or 3'- to 5'-direction to yield nucleoside 5'-phosphates.</text>
        <dbReference type="EC" id="3.1.11.6"/>
    </reaction>
</comment>
<dbReference type="CDD" id="cd04489">
    <property type="entry name" value="ExoVII_LU_OBF"/>
    <property type="match status" value="1"/>
</dbReference>
<feature type="domain" description="Exonuclease VII large subunit C-terminal" evidence="6">
    <location>
        <begin position="141"/>
        <end position="362"/>
    </location>
</feature>
<evidence type="ECO:0000259" key="7">
    <source>
        <dbReference type="Pfam" id="PF13742"/>
    </source>
</evidence>
<keyword evidence="4 5" id="KW-0269">Exonuclease</keyword>
<evidence type="ECO:0000256" key="4">
    <source>
        <dbReference type="ARBA" id="ARBA00022839"/>
    </source>
</evidence>
<dbReference type="GO" id="GO:0009318">
    <property type="term" value="C:exodeoxyribonuclease VII complex"/>
    <property type="evidence" value="ECO:0007669"/>
    <property type="project" value="UniProtKB-UniRule"/>
</dbReference>
<organism evidence="8 9">
    <name type="scientific">Jilunia laotingensis</name>
    <dbReference type="NCBI Taxonomy" id="2763675"/>
    <lineage>
        <taxon>Bacteria</taxon>
        <taxon>Pseudomonadati</taxon>
        <taxon>Bacteroidota</taxon>
        <taxon>Bacteroidia</taxon>
        <taxon>Bacteroidales</taxon>
        <taxon>Bacteroidaceae</taxon>
        <taxon>Jilunia</taxon>
    </lineage>
</organism>
<dbReference type="GO" id="GO:0003676">
    <property type="term" value="F:nucleic acid binding"/>
    <property type="evidence" value="ECO:0007669"/>
    <property type="project" value="InterPro"/>
</dbReference>
<evidence type="ECO:0000313" key="8">
    <source>
        <dbReference type="EMBL" id="MBC8593226.1"/>
    </source>
</evidence>
<reference evidence="8" key="1">
    <citation type="submission" date="2020-08" db="EMBL/GenBank/DDBJ databases">
        <title>Genome public.</title>
        <authorList>
            <person name="Liu C."/>
            <person name="Sun Q."/>
        </authorList>
    </citation>
    <scope>NUCLEOTIDE SEQUENCE</scope>
    <source>
        <strain evidence="8">N12</strain>
    </source>
</reference>
<dbReference type="Pfam" id="PF02601">
    <property type="entry name" value="Exonuc_VII_L"/>
    <property type="match status" value="1"/>
</dbReference>
<evidence type="ECO:0000313" key="9">
    <source>
        <dbReference type="Proteomes" id="UP000651085"/>
    </source>
</evidence>
<keyword evidence="2 5" id="KW-0540">Nuclease</keyword>
<dbReference type="GO" id="GO:0008855">
    <property type="term" value="F:exodeoxyribonuclease VII activity"/>
    <property type="evidence" value="ECO:0007669"/>
    <property type="project" value="UniProtKB-UniRule"/>
</dbReference>
<dbReference type="InterPro" id="IPR003753">
    <property type="entry name" value="Exonuc_VII_L"/>
</dbReference>
<dbReference type="InterPro" id="IPR020579">
    <property type="entry name" value="Exonuc_VII_lsu_C"/>
</dbReference>
<evidence type="ECO:0000256" key="2">
    <source>
        <dbReference type="ARBA" id="ARBA00022722"/>
    </source>
</evidence>
<evidence type="ECO:0000259" key="6">
    <source>
        <dbReference type="Pfam" id="PF02601"/>
    </source>
</evidence>
<dbReference type="NCBIfam" id="TIGR00237">
    <property type="entry name" value="xseA"/>
    <property type="match status" value="1"/>
</dbReference>
<keyword evidence="3 5" id="KW-0378">Hydrolase</keyword>
<dbReference type="RefSeq" id="WP_262434371.1">
    <property type="nucleotide sequence ID" value="NZ_JACRTF010000001.1"/>
</dbReference>
<dbReference type="InterPro" id="IPR025824">
    <property type="entry name" value="OB-fold_nuc-bd_dom"/>
</dbReference>
<keyword evidence="1" id="KW-0963">Cytoplasm</keyword>
<keyword evidence="9" id="KW-1185">Reference proteome</keyword>
<sequence>MKQDALTLFDLNALVRRSLEECLPDEYWIQAELSDVRSNTTGHCYLEFIQKDPRSDNLVAKARGMIWSNVFRLLKPYFEETTGQSFASGIKVLVKVTVQFHELYGYSLTVLDVDPTYTLGDIARRRREILQQLEEEGVLTLNKELEFPLLPQRVAVISSATAAGYGDFCHQLQNNPRGYYFYAELFPALMQGHQVEESVLSALDKINARSKDFDVVVIIRGGGATSDLSGFDTYLLAAACAQFPLPVITGIGHERDDTVLDSVAHTRVKTPTAAAELLISRMDEAADELAYLASRLRESASAFLEREQRRLVDCRTRIPSLVIRWLSDARFRVVAAHKDLLRASAALLSRKKHRLELLQQRVADASPEKLLARGYSITLKDGKPVSDASRISEGDEITTRLYRGEFISIVNRKSLNQK</sequence>
<dbReference type="PANTHER" id="PTHR30008">
    <property type="entry name" value="EXODEOXYRIBONUCLEASE 7 LARGE SUBUNIT"/>
    <property type="match status" value="1"/>
</dbReference>
<protein>
    <recommendedName>
        <fullName evidence="5">Exodeoxyribonuclease 7 large subunit</fullName>
        <ecNumber evidence="5">3.1.11.6</ecNumber>
    </recommendedName>
</protein>
<dbReference type="EMBL" id="JACRTF010000001">
    <property type="protein sequence ID" value="MBC8593226.1"/>
    <property type="molecule type" value="Genomic_DNA"/>
</dbReference>
<dbReference type="PANTHER" id="PTHR30008:SF0">
    <property type="entry name" value="EXODEOXYRIBONUCLEASE 7 LARGE SUBUNIT"/>
    <property type="match status" value="1"/>
</dbReference>
<gene>
    <name evidence="8" type="ORF">H8744_08170</name>
</gene>